<accession>A0A813FF11</accession>
<sequence length="68" mass="6953">MQEASDAWPPERSVSDALAELAALIRTLARSLEVGDGDAAERAAAALAELRAPVRFSVGGPLAAPPAQ</sequence>
<proteinExistence type="predicted"/>
<protein>
    <submittedName>
        <fullName evidence="1">Uncharacterized protein</fullName>
    </submittedName>
</protein>
<dbReference type="AlphaFoldDB" id="A0A813FF11"/>
<comment type="caution">
    <text evidence="1">The sequence shown here is derived from an EMBL/GenBank/DDBJ whole genome shotgun (WGS) entry which is preliminary data.</text>
</comment>
<gene>
    <name evidence="1" type="ORF">PGLA1383_LOCUS29171</name>
</gene>
<name>A0A813FF11_POLGL</name>
<organism evidence="1 2">
    <name type="scientific">Polarella glacialis</name>
    <name type="common">Dinoflagellate</name>
    <dbReference type="NCBI Taxonomy" id="89957"/>
    <lineage>
        <taxon>Eukaryota</taxon>
        <taxon>Sar</taxon>
        <taxon>Alveolata</taxon>
        <taxon>Dinophyceae</taxon>
        <taxon>Suessiales</taxon>
        <taxon>Suessiaceae</taxon>
        <taxon>Polarella</taxon>
    </lineage>
</organism>
<dbReference type="EMBL" id="CAJNNV010025019">
    <property type="protein sequence ID" value="CAE8611366.1"/>
    <property type="molecule type" value="Genomic_DNA"/>
</dbReference>
<keyword evidence="2" id="KW-1185">Reference proteome</keyword>
<dbReference type="Proteomes" id="UP000654075">
    <property type="component" value="Unassembled WGS sequence"/>
</dbReference>
<evidence type="ECO:0000313" key="2">
    <source>
        <dbReference type="Proteomes" id="UP000654075"/>
    </source>
</evidence>
<evidence type="ECO:0000313" key="1">
    <source>
        <dbReference type="EMBL" id="CAE8611366.1"/>
    </source>
</evidence>
<feature type="non-terminal residue" evidence="1">
    <location>
        <position position="1"/>
    </location>
</feature>
<reference evidence="1" key="1">
    <citation type="submission" date="2021-02" db="EMBL/GenBank/DDBJ databases">
        <authorList>
            <person name="Dougan E. K."/>
            <person name="Rhodes N."/>
            <person name="Thang M."/>
            <person name="Chan C."/>
        </authorList>
    </citation>
    <scope>NUCLEOTIDE SEQUENCE</scope>
</reference>